<dbReference type="Gene3D" id="1.10.443.10">
    <property type="entry name" value="Intergrase catalytic core"/>
    <property type="match status" value="1"/>
</dbReference>
<dbReference type="InterPro" id="IPR011010">
    <property type="entry name" value="DNA_brk_join_enz"/>
</dbReference>
<evidence type="ECO:0000313" key="8">
    <source>
        <dbReference type="EMBL" id="GJD94154.1"/>
    </source>
</evidence>
<dbReference type="Pfam" id="PF00589">
    <property type="entry name" value="Phage_integrase"/>
    <property type="match status" value="1"/>
</dbReference>
<sequence length="404" mass="44567">MRLTRPNIAKLALAPGRSELIVFDEALPGFGIRVRSGGKRTFIVQFRIGTKSRRLSLGSVEVLDPEEARRRARDALAKVQLGTDPAAERKEARTRATVLLGNTVETYLSRHATPRLRARSLTEITRHLRKTWKPLHGMALQDIDRRTVAARLAEVAAESGGVTANRARAYLSGFFGWAMREGIADANPVIGTGRPIEEKSRDRVLSDQELVAIWQACRDDAFGRIVKLLILTGQRRLEIGEMVRSEVDLPRALLTLPGERTKNALPHEVPLSGPAMVILSGAPDCGHAHYFGENASPFQGWSKAKANLDTRIRAAGAKVAPWRLHDLRRTVATKMSDDLGVLPHVVEAILNHASGHRAGVAGIYNRAHYRAEKRQALDRWADHVEALVSGRETRVIPFPAAQKA</sequence>
<dbReference type="PANTHER" id="PTHR30629:SF2">
    <property type="entry name" value="PROPHAGE INTEGRASE INTS-RELATED"/>
    <property type="match status" value="1"/>
</dbReference>
<dbReference type="InterPro" id="IPR002104">
    <property type="entry name" value="Integrase_catalytic"/>
</dbReference>
<feature type="domain" description="Core-binding (CB)" evidence="7">
    <location>
        <begin position="98"/>
        <end position="179"/>
    </location>
</feature>
<dbReference type="InterPro" id="IPR010998">
    <property type="entry name" value="Integrase_recombinase_N"/>
</dbReference>
<gene>
    <name evidence="8" type="primary">intA_2</name>
    <name evidence="8" type="ORF">OCOJLMKI_1356</name>
</gene>
<protein>
    <submittedName>
        <fullName evidence="8">Prophage integrase IntA</fullName>
    </submittedName>
</protein>
<feature type="domain" description="Tyr recombinase" evidence="6">
    <location>
        <begin position="200"/>
        <end position="378"/>
    </location>
</feature>
<name>A0ABQ4RWT4_9HYPH</name>
<comment type="similarity">
    <text evidence="1">Belongs to the 'phage' integrase family.</text>
</comment>
<evidence type="ECO:0000256" key="4">
    <source>
        <dbReference type="ARBA" id="ARBA00023172"/>
    </source>
</evidence>
<evidence type="ECO:0000256" key="3">
    <source>
        <dbReference type="ARBA" id="ARBA00023125"/>
    </source>
</evidence>
<dbReference type="EMBL" id="BPQP01000019">
    <property type="protein sequence ID" value="GJD94154.1"/>
    <property type="molecule type" value="Genomic_DNA"/>
</dbReference>
<accession>A0ABQ4RWT4</accession>
<keyword evidence="4" id="KW-0233">DNA recombination</keyword>
<keyword evidence="3 5" id="KW-0238">DNA-binding</keyword>
<dbReference type="SUPFAM" id="SSF56349">
    <property type="entry name" value="DNA breaking-rejoining enzymes"/>
    <property type="match status" value="1"/>
</dbReference>
<evidence type="ECO:0000259" key="7">
    <source>
        <dbReference type="PROSITE" id="PS51900"/>
    </source>
</evidence>
<reference evidence="8" key="1">
    <citation type="journal article" date="2021" name="Front. Microbiol.">
        <title>Comprehensive Comparative Genomics and Phenotyping of Methylobacterium Species.</title>
        <authorList>
            <person name="Alessa O."/>
            <person name="Ogura Y."/>
            <person name="Fujitani Y."/>
            <person name="Takami H."/>
            <person name="Hayashi T."/>
            <person name="Sahin N."/>
            <person name="Tani A."/>
        </authorList>
    </citation>
    <scope>NUCLEOTIDE SEQUENCE</scope>
    <source>
        <strain evidence="8">DSM 19015</strain>
    </source>
</reference>
<dbReference type="InterPro" id="IPR044068">
    <property type="entry name" value="CB"/>
</dbReference>
<keyword evidence="2" id="KW-0229">DNA integration</keyword>
<dbReference type="CDD" id="cd00801">
    <property type="entry name" value="INT_P4_C"/>
    <property type="match status" value="1"/>
</dbReference>
<dbReference type="InterPro" id="IPR025166">
    <property type="entry name" value="Integrase_DNA_bind_dom"/>
</dbReference>
<dbReference type="Gene3D" id="3.30.160.390">
    <property type="entry name" value="Integrase, DNA-binding domain"/>
    <property type="match status" value="1"/>
</dbReference>
<keyword evidence="9" id="KW-1185">Reference proteome</keyword>
<dbReference type="Proteomes" id="UP001055125">
    <property type="component" value="Unassembled WGS sequence"/>
</dbReference>
<dbReference type="InterPro" id="IPR050808">
    <property type="entry name" value="Phage_Integrase"/>
</dbReference>
<evidence type="ECO:0000256" key="2">
    <source>
        <dbReference type="ARBA" id="ARBA00022908"/>
    </source>
</evidence>
<dbReference type="RefSeq" id="WP_238243341.1">
    <property type="nucleotide sequence ID" value="NZ_BPQP01000019.1"/>
</dbReference>
<dbReference type="PROSITE" id="PS51900">
    <property type="entry name" value="CB"/>
    <property type="match status" value="1"/>
</dbReference>
<evidence type="ECO:0000259" key="6">
    <source>
        <dbReference type="PROSITE" id="PS51898"/>
    </source>
</evidence>
<dbReference type="PROSITE" id="PS51898">
    <property type="entry name" value="TYR_RECOMBINASE"/>
    <property type="match status" value="1"/>
</dbReference>
<dbReference type="Gene3D" id="1.10.150.130">
    <property type="match status" value="1"/>
</dbReference>
<dbReference type="InterPro" id="IPR013762">
    <property type="entry name" value="Integrase-like_cat_sf"/>
</dbReference>
<dbReference type="Pfam" id="PF13356">
    <property type="entry name" value="Arm-DNA-bind_3"/>
    <property type="match status" value="1"/>
</dbReference>
<evidence type="ECO:0000256" key="5">
    <source>
        <dbReference type="PROSITE-ProRule" id="PRU01248"/>
    </source>
</evidence>
<proteinExistence type="inferred from homology"/>
<evidence type="ECO:0000256" key="1">
    <source>
        <dbReference type="ARBA" id="ARBA00008857"/>
    </source>
</evidence>
<reference evidence="8" key="2">
    <citation type="submission" date="2021-08" db="EMBL/GenBank/DDBJ databases">
        <authorList>
            <person name="Tani A."/>
            <person name="Ola A."/>
            <person name="Ogura Y."/>
            <person name="Katsura K."/>
            <person name="Hayashi T."/>
        </authorList>
    </citation>
    <scope>NUCLEOTIDE SEQUENCE</scope>
    <source>
        <strain evidence="8">DSM 19015</strain>
    </source>
</reference>
<evidence type="ECO:0000313" key="9">
    <source>
        <dbReference type="Proteomes" id="UP001055125"/>
    </source>
</evidence>
<dbReference type="PANTHER" id="PTHR30629">
    <property type="entry name" value="PROPHAGE INTEGRASE"/>
    <property type="match status" value="1"/>
</dbReference>
<organism evidence="8 9">
    <name type="scientific">Methylobacterium iners</name>
    <dbReference type="NCBI Taxonomy" id="418707"/>
    <lineage>
        <taxon>Bacteria</taxon>
        <taxon>Pseudomonadati</taxon>
        <taxon>Pseudomonadota</taxon>
        <taxon>Alphaproteobacteria</taxon>
        <taxon>Hyphomicrobiales</taxon>
        <taxon>Methylobacteriaceae</taxon>
        <taxon>Methylobacterium</taxon>
    </lineage>
</organism>
<dbReference type="InterPro" id="IPR038488">
    <property type="entry name" value="Integrase_DNA-bd_sf"/>
</dbReference>
<comment type="caution">
    <text evidence="8">The sequence shown here is derived from an EMBL/GenBank/DDBJ whole genome shotgun (WGS) entry which is preliminary data.</text>
</comment>